<reference evidence="1 2" key="1">
    <citation type="journal article" date="2019" name="Commun. Biol.">
        <title>The bagworm genome reveals a unique fibroin gene that provides high tensile strength.</title>
        <authorList>
            <person name="Kono N."/>
            <person name="Nakamura H."/>
            <person name="Ohtoshi R."/>
            <person name="Tomita M."/>
            <person name="Numata K."/>
            <person name="Arakawa K."/>
        </authorList>
    </citation>
    <scope>NUCLEOTIDE SEQUENCE [LARGE SCALE GENOMIC DNA]</scope>
</reference>
<keyword evidence="2" id="KW-1185">Reference proteome</keyword>
<proteinExistence type="predicted"/>
<evidence type="ECO:0000313" key="2">
    <source>
        <dbReference type="Proteomes" id="UP000299102"/>
    </source>
</evidence>
<comment type="caution">
    <text evidence="1">The sequence shown here is derived from an EMBL/GenBank/DDBJ whole genome shotgun (WGS) entry which is preliminary data.</text>
</comment>
<name>A0A4C1ZIQ9_EUMVA</name>
<protein>
    <submittedName>
        <fullName evidence="1">Uncharacterized protein</fullName>
    </submittedName>
</protein>
<accession>A0A4C1ZIQ9</accession>
<dbReference type="AlphaFoldDB" id="A0A4C1ZIQ9"/>
<dbReference type="Proteomes" id="UP000299102">
    <property type="component" value="Unassembled WGS sequence"/>
</dbReference>
<evidence type="ECO:0000313" key="1">
    <source>
        <dbReference type="EMBL" id="GBP86435.1"/>
    </source>
</evidence>
<sequence length="91" mass="10448">MTVGTTMLDIVLLKIKGFAPKMLKTQAFQSEIKGLLEDMPQKWGGCNLIRYQQTLTTKPTEFDLNSWRGFRARTPLNWSLMKSSNIFFSSN</sequence>
<gene>
    <name evidence="1" type="ORF">EVAR_60934_1</name>
</gene>
<organism evidence="1 2">
    <name type="scientific">Eumeta variegata</name>
    <name type="common">Bagworm moth</name>
    <name type="synonym">Eumeta japonica</name>
    <dbReference type="NCBI Taxonomy" id="151549"/>
    <lineage>
        <taxon>Eukaryota</taxon>
        <taxon>Metazoa</taxon>
        <taxon>Ecdysozoa</taxon>
        <taxon>Arthropoda</taxon>
        <taxon>Hexapoda</taxon>
        <taxon>Insecta</taxon>
        <taxon>Pterygota</taxon>
        <taxon>Neoptera</taxon>
        <taxon>Endopterygota</taxon>
        <taxon>Lepidoptera</taxon>
        <taxon>Glossata</taxon>
        <taxon>Ditrysia</taxon>
        <taxon>Tineoidea</taxon>
        <taxon>Psychidae</taxon>
        <taxon>Oiketicinae</taxon>
        <taxon>Eumeta</taxon>
    </lineage>
</organism>
<dbReference type="EMBL" id="BGZK01001795">
    <property type="protein sequence ID" value="GBP86435.1"/>
    <property type="molecule type" value="Genomic_DNA"/>
</dbReference>